<feature type="transmembrane region" description="Helical" evidence="6">
    <location>
        <begin position="120"/>
        <end position="140"/>
    </location>
</feature>
<feature type="transmembrane region" description="Helical" evidence="6">
    <location>
        <begin position="179"/>
        <end position="198"/>
    </location>
</feature>
<dbReference type="RefSeq" id="WP_002684484.1">
    <property type="nucleotide sequence ID" value="NZ_CM001795.1"/>
</dbReference>
<dbReference type="EMBL" id="AGDV01000012">
    <property type="protein sequence ID" value="EMB33025.1"/>
    <property type="molecule type" value="Genomic_DNA"/>
</dbReference>
<evidence type="ECO:0000256" key="1">
    <source>
        <dbReference type="ARBA" id="ARBA00004141"/>
    </source>
</evidence>
<feature type="transmembrane region" description="Helical" evidence="6">
    <location>
        <begin position="92"/>
        <end position="114"/>
    </location>
</feature>
<keyword evidence="4 6" id="KW-1133">Transmembrane helix</keyword>
<dbReference type="Pfam" id="PF07947">
    <property type="entry name" value="YhhN"/>
    <property type="match status" value="1"/>
</dbReference>
<keyword evidence="5 6" id="KW-0472">Membrane</keyword>
<evidence type="ECO:0000256" key="3">
    <source>
        <dbReference type="ARBA" id="ARBA00022692"/>
    </source>
</evidence>
<dbReference type="PANTHER" id="PTHR31885:SF6">
    <property type="entry name" value="GH04784P"/>
    <property type="match status" value="1"/>
</dbReference>
<protein>
    <recommendedName>
        <fullName evidence="8">YhhN-like protein</fullName>
    </recommendedName>
</protein>
<comment type="subcellular location">
    <subcellularLocation>
        <location evidence="1">Membrane</location>
        <topology evidence="1">Multi-pass membrane protein</topology>
    </subcellularLocation>
</comment>
<evidence type="ECO:0000256" key="5">
    <source>
        <dbReference type="ARBA" id="ARBA00023136"/>
    </source>
</evidence>
<evidence type="ECO:0000313" key="7">
    <source>
        <dbReference type="EMBL" id="EMB33025.1"/>
    </source>
</evidence>
<evidence type="ECO:0000256" key="4">
    <source>
        <dbReference type="ARBA" id="ARBA00022989"/>
    </source>
</evidence>
<feature type="transmembrane region" description="Helical" evidence="6">
    <location>
        <begin position="152"/>
        <end position="173"/>
    </location>
</feature>
<reference evidence="7" key="1">
    <citation type="submission" date="2012-01" db="EMBL/GenBank/DDBJ databases">
        <title>The Genome Sequence of Treponema denticola H-22.</title>
        <authorList>
            <consortium name="The Broad Institute Genome Sequencing Platform"/>
            <person name="Earl A."/>
            <person name="Ward D."/>
            <person name="Feldgarden M."/>
            <person name="Gevers D."/>
            <person name="Blanton J.M."/>
            <person name="Fenno C.J."/>
            <person name="Baranova O.V."/>
            <person name="Mathney J."/>
            <person name="Dewhirst F.E."/>
            <person name="Izard J."/>
            <person name="Young S.K."/>
            <person name="Zeng Q."/>
            <person name="Gargeya S."/>
            <person name="Fitzgerald M."/>
            <person name="Haas B."/>
            <person name="Abouelleil A."/>
            <person name="Alvarado L."/>
            <person name="Arachchi H.M."/>
            <person name="Berlin A."/>
            <person name="Chapman S.B."/>
            <person name="Gearin G."/>
            <person name="Goldberg J."/>
            <person name="Griggs A."/>
            <person name="Gujja S."/>
            <person name="Hansen M."/>
            <person name="Heiman D."/>
            <person name="Howarth C."/>
            <person name="Larimer J."/>
            <person name="Lui A."/>
            <person name="MacDonald P.J.P."/>
            <person name="McCowen C."/>
            <person name="Montmayeur A."/>
            <person name="Murphy C."/>
            <person name="Neiman D."/>
            <person name="Pearson M."/>
            <person name="Priest M."/>
            <person name="Roberts A."/>
            <person name="Saif S."/>
            <person name="Shea T."/>
            <person name="Sisk P."/>
            <person name="Stolte C."/>
            <person name="Sykes S."/>
            <person name="Wortman J."/>
            <person name="Nusbaum C."/>
            <person name="Birren B."/>
        </authorList>
    </citation>
    <scope>NUCLEOTIDE SEQUENCE [LARGE SCALE GENOMIC DNA]</scope>
    <source>
        <strain evidence="7">H-22</strain>
    </source>
</reference>
<dbReference type="GO" id="GO:0016020">
    <property type="term" value="C:membrane"/>
    <property type="evidence" value="ECO:0007669"/>
    <property type="project" value="UniProtKB-SubCell"/>
</dbReference>
<dbReference type="GO" id="GO:0016787">
    <property type="term" value="F:hydrolase activity"/>
    <property type="evidence" value="ECO:0007669"/>
    <property type="project" value="TreeGrafter"/>
</dbReference>
<feature type="transmembrane region" description="Helical" evidence="6">
    <location>
        <begin position="65"/>
        <end position="85"/>
    </location>
</feature>
<dbReference type="Proteomes" id="UP000011705">
    <property type="component" value="Chromosome"/>
</dbReference>
<feature type="transmembrane region" description="Helical" evidence="6">
    <location>
        <begin position="210"/>
        <end position="231"/>
    </location>
</feature>
<accession>A0A0E2E3D6</accession>
<feature type="transmembrane region" description="Helical" evidence="6">
    <location>
        <begin position="6"/>
        <end position="29"/>
    </location>
</feature>
<sequence length="233" mass="25985">MYNECLDPLCIAALALFLVISIIHLIKCFQQRQKWADMTKFMLMPALLLFFLAFSFVSIKTFSVLNVLIIIALIFSFLGDVALLFDWEKQNFALGIFFFAITQISYIVFAILGVKVDNIPLIPGIVTAVIFLISIIYAVMRTKKYLKGFKPIVIVYALIISSMSWLFIVFAFATQSLALILAAIGSVFFVISDIMVATKYFLGGKAGMRFLIMKTYILAQLLIVLGAIGIIGA</sequence>
<dbReference type="PATRIC" id="fig|999432.5.peg.1441"/>
<comment type="caution">
    <text evidence="7">The sequence shown here is derived from an EMBL/GenBank/DDBJ whole genome shotgun (WGS) entry which is preliminary data.</text>
</comment>
<dbReference type="InterPro" id="IPR012506">
    <property type="entry name" value="TMEM86B-like"/>
</dbReference>
<comment type="similarity">
    <text evidence="2">Belongs to the TMEM86 family.</text>
</comment>
<evidence type="ECO:0000256" key="2">
    <source>
        <dbReference type="ARBA" id="ARBA00007375"/>
    </source>
</evidence>
<organism evidence="7">
    <name type="scientific">Treponema denticola H-22</name>
    <dbReference type="NCBI Taxonomy" id="999432"/>
    <lineage>
        <taxon>Bacteria</taxon>
        <taxon>Pseudomonadati</taxon>
        <taxon>Spirochaetota</taxon>
        <taxon>Spirochaetia</taxon>
        <taxon>Spirochaetales</taxon>
        <taxon>Treponemataceae</taxon>
        <taxon>Treponema</taxon>
    </lineage>
</organism>
<keyword evidence="3 6" id="KW-0812">Transmembrane</keyword>
<evidence type="ECO:0000256" key="6">
    <source>
        <dbReference type="SAM" id="Phobius"/>
    </source>
</evidence>
<feature type="transmembrane region" description="Helical" evidence="6">
    <location>
        <begin position="41"/>
        <end position="59"/>
    </location>
</feature>
<gene>
    <name evidence="7" type="ORF">HMPREF9726_01386</name>
</gene>
<proteinExistence type="inferred from homology"/>
<evidence type="ECO:0008006" key="8">
    <source>
        <dbReference type="Google" id="ProtNLM"/>
    </source>
</evidence>
<dbReference type="HOGENOM" id="CLU_079086_0_1_12"/>
<dbReference type="PANTHER" id="PTHR31885">
    <property type="entry name" value="GH04784P"/>
    <property type="match status" value="1"/>
</dbReference>
<dbReference type="AlphaFoldDB" id="A0A0E2E3D6"/>
<name>A0A0E2E3D6_TREDN</name>